<evidence type="ECO:0000313" key="2">
    <source>
        <dbReference type="EMBL" id="GEO22243.1"/>
    </source>
</evidence>
<keyword evidence="3" id="KW-1185">Reference proteome</keyword>
<keyword evidence="1" id="KW-0812">Transmembrane</keyword>
<evidence type="ECO:0000313" key="3">
    <source>
        <dbReference type="Proteomes" id="UP000321301"/>
    </source>
</evidence>
<keyword evidence="1" id="KW-0472">Membrane</keyword>
<dbReference type="AlphaFoldDB" id="A0A512CDG4"/>
<name>A0A512CDG4_9BACT</name>
<reference evidence="2 3" key="1">
    <citation type="submission" date="2019-07" db="EMBL/GenBank/DDBJ databases">
        <title>Whole genome shotgun sequence of Cyclobacterium qasimii NBRC 106168.</title>
        <authorList>
            <person name="Hosoyama A."/>
            <person name="Uohara A."/>
            <person name="Ohji S."/>
            <person name="Ichikawa N."/>
        </authorList>
    </citation>
    <scope>NUCLEOTIDE SEQUENCE [LARGE SCALE GENOMIC DNA]</scope>
    <source>
        <strain evidence="2 3">NBRC 106168</strain>
    </source>
</reference>
<dbReference type="Proteomes" id="UP000321301">
    <property type="component" value="Unassembled WGS sequence"/>
</dbReference>
<protein>
    <submittedName>
        <fullName evidence="2">Uncharacterized protein</fullName>
    </submittedName>
</protein>
<dbReference type="EMBL" id="BJYV01000014">
    <property type="protein sequence ID" value="GEO22243.1"/>
    <property type="molecule type" value="Genomic_DNA"/>
</dbReference>
<sequence length="51" mass="6105">MYLIYALIDKQYKNTKLYLKTNFIKDKLVYTKLLMTIGFLIVIQHGYMELG</sequence>
<feature type="transmembrane region" description="Helical" evidence="1">
    <location>
        <begin position="29"/>
        <end position="47"/>
    </location>
</feature>
<evidence type="ECO:0000256" key="1">
    <source>
        <dbReference type="SAM" id="Phobius"/>
    </source>
</evidence>
<proteinExistence type="predicted"/>
<keyword evidence="1" id="KW-1133">Transmembrane helix</keyword>
<organism evidence="2 3">
    <name type="scientific">Cyclobacterium qasimii</name>
    <dbReference type="NCBI Taxonomy" id="1350429"/>
    <lineage>
        <taxon>Bacteria</taxon>
        <taxon>Pseudomonadati</taxon>
        <taxon>Bacteroidota</taxon>
        <taxon>Cytophagia</taxon>
        <taxon>Cytophagales</taxon>
        <taxon>Cyclobacteriaceae</taxon>
        <taxon>Cyclobacterium</taxon>
    </lineage>
</organism>
<accession>A0A512CDG4</accession>
<comment type="caution">
    <text evidence="2">The sequence shown here is derived from an EMBL/GenBank/DDBJ whole genome shotgun (WGS) entry which is preliminary data.</text>
</comment>
<gene>
    <name evidence="2" type="ORF">CQA01_27770</name>
</gene>